<dbReference type="InterPro" id="IPR004556">
    <property type="entry name" value="HemK-like"/>
</dbReference>
<accession>A0A1F6V1D9</accession>
<protein>
    <recommendedName>
        <fullName evidence="1">peptide chain release factor N(5)-glutamine methyltransferase</fullName>
        <ecNumber evidence="1">2.1.1.297</ecNumber>
    </recommendedName>
</protein>
<comment type="caution">
    <text evidence="7">The sequence shown here is derived from an EMBL/GenBank/DDBJ whole genome shotgun (WGS) entry which is preliminary data.</text>
</comment>
<proteinExistence type="predicted"/>
<dbReference type="EMBL" id="MFSP01000156">
    <property type="protein sequence ID" value="OGI63369.1"/>
    <property type="molecule type" value="Genomic_DNA"/>
</dbReference>
<dbReference type="GO" id="GO:0102559">
    <property type="term" value="F:peptide chain release factor N(5)-glutamine methyltransferase activity"/>
    <property type="evidence" value="ECO:0007669"/>
    <property type="project" value="UniProtKB-EC"/>
</dbReference>
<dbReference type="EC" id="2.1.1.297" evidence="1"/>
<dbReference type="GO" id="GO:0003676">
    <property type="term" value="F:nucleic acid binding"/>
    <property type="evidence" value="ECO:0007669"/>
    <property type="project" value="InterPro"/>
</dbReference>
<evidence type="ECO:0000313" key="8">
    <source>
        <dbReference type="Proteomes" id="UP000179076"/>
    </source>
</evidence>
<keyword evidence="2" id="KW-0489">Methyltransferase</keyword>
<dbReference type="NCBIfam" id="TIGR00536">
    <property type="entry name" value="hemK_fam"/>
    <property type="match status" value="1"/>
</dbReference>
<dbReference type="InterPro" id="IPR029063">
    <property type="entry name" value="SAM-dependent_MTases_sf"/>
</dbReference>
<keyword evidence="4" id="KW-0949">S-adenosyl-L-methionine</keyword>
<feature type="domain" description="Methyltransferase small" evidence="6">
    <location>
        <begin position="2"/>
        <end position="56"/>
    </location>
</feature>
<dbReference type="PANTHER" id="PTHR18895:SF74">
    <property type="entry name" value="MTRF1L RELEASE FACTOR GLUTAMINE METHYLTRANSFERASE"/>
    <property type="match status" value="1"/>
</dbReference>
<dbReference type="InterPro" id="IPR007848">
    <property type="entry name" value="Small_mtfrase_dom"/>
</dbReference>
<evidence type="ECO:0000313" key="7">
    <source>
        <dbReference type="EMBL" id="OGI63369.1"/>
    </source>
</evidence>
<dbReference type="PROSITE" id="PS00092">
    <property type="entry name" value="N6_MTASE"/>
    <property type="match status" value="1"/>
</dbReference>
<dbReference type="InterPro" id="IPR050320">
    <property type="entry name" value="N5-glutamine_MTase"/>
</dbReference>
<comment type="catalytic activity">
    <reaction evidence="5">
        <text>L-glutaminyl-[peptide chain release factor] + S-adenosyl-L-methionine = N(5)-methyl-L-glutaminyl-[peptide chain release factor] + S-adenosyl-L-homocysteine + H(+)</text>
        <dbReference type="Rhea" id="RHEA:42896"/>
        <dbReference type="Rhea" id="RHEA-COMP:10271"/>
        <dbReference type="Rhea" id="RHEA-COMP:10272"/>
        <dbReference type="ChEBI" id="CHEBI:15378"/>
        <dbReference type="ChEBI" id="CHEBI:30011"/>
        <dbReference type="ChEBI" id="CHEBI:57856"/>
        <dbReference type="ChEBI" id="CHEBI:59789"/>
        <dbReference type="ChEBI" id="CHEBI:61891"/>
        <dbReference type="EC" id="2.1.1.297"/>
    </reaction>
</comment>
<dbReference type="GO" id="GO:0032259">
    <property type="term" value="P:methylation"/>
    <property type="evidence" value="ECO:0007669"/>
    <property type="project" value="UniProtKB-KW"/>
</dbReference>
<evidence type="ECO:0000256" key="4">
    <source>
        <dbReference type="ARBA" id="ARBA00022691"/>
    </source>
</evidence>
<evidence type="ECO:0000259" key="6">
    <source>
        <dbReference type="Pfam" id="PF05175"/>
    </source>
</evidence>
<evidence type="ECO:0000256" key="2">
    <source>
        <dbReference type="ARBA" id="ARBA00022603"/>
    </source>
</evidence>
<evidence type="ECO:0000256" key="5">
    <source>
        <dbReference type="ARBA" id="ARBA00048391"/>
    </source>
</evidence>
<dbReference type="Gene3D" id="3.40.50.150">
    <property type="entry name" value="Vaccinia Virus protein VP39"/>
    <property type="match status" value="1"/>
</dbReference>
<dbReference type="PANTHER" id="PTHR18895">
    <property type="entry name" value="HEMK METHYLTRANSFERASE"/>
    <property type="match status" value="1"/>
</dbReference>
<evidence type="ECO:0000256" key="3">
    <source>
        <dbReference type="ARBA" id="ARBA00022679"/>
    </source>
</evidence>
<dbReference type="AlphaFoldDB" id="A0A1F6V1D9"/>
<evidence type="ECO:0000256" key="1">
    <source>
        <dbReference type="ARBA" id="ARBA00012771"/>
    </source>
</evidence>
<dbReference type="Pfam" id="PF05175">
    <property type="entry name" value="MTS"/>
    <property type="match status" value="1"/>
</dbReference>
<dbReference type="Proteomes" id="UP000179076">
    <property type="component" value="Unassembled WGS sequence"/>
</dbReference>
<dbReference type="InterPro" id="IPR002052">
    <property type="entry name" value="DNA_methylase_N6_adenine_CS"/>
</dbReference>
<sequence>MVATDASDTALAVARANARDLNIANLEFYHGDWFAPIRDKRFDVVVSNPPYVSAKDPHLREGDLRFEPRSALIAGGDDGLGAIRAIVSAAHGYLIAGGWILLEHGFDQAAEVCRLLAAAGFREIHPYRDLTGHERVTAGQAP</sequence>
<name>A0A1F6V1D9_9PROT</name>
<gene>
    <name evidence="7" type="ORF">A2W18_13180</name>
</gene>
<dbReference type="CDD" id="cd02440">
    <property type="entry name" value="AdoMet_MTases"/>
    <property type="match status" value="1"/>
</dbReference>
<dbReference type="SUPFAM" id="SSF53335">
    <property type="entry name" value="S-adenosyl-L-methionine-dependent methyltransferases"/>
    <property type="match status" value="1"/>
</dbReference>
<organism evidence="7 8">
    <name type="scientific">Candidatus Muproteobacteria bacterium RBG_16_60_9</name>
    <dbReference type="NCBI Taxonomy" id="1817755"/>
    <lineage>
        <taxon>Bacteria</taxon>
        <taxon>Pseudomonadati</taxon>
        <taxon>Pseudomonadota</taxon>
        <taxon>Candidatus Muproteobacteria</taxon>
    </lineage>
</organism>
<keyword evidence="3" id="KW-0808">Transferase</keyword>
<reference evidence="7 8" key="1">
    <citation type="journal article" date="2016" name="Nat. Commun.">
        <title>Thousands of microbial genomes shed light on interconnected biogeochemical processes in an aquifer system.</title>
        <authorList>
            <person name="Anantharaman K."/>
            <person name="Brown C.T."/>
            <person name="Hug L.A."/>
            <person name="Sharon I."/>
            <person name="Castelle C.J."/>
            <person name="Probst A.J."/>
            <person name="Thomas B.C."/>
            <person name="Singh A."/>
            <person name="Wilkins M.J."/>
            <person name="Karaoz U."/>
            <person name="Brodie E.L."/>
            <person name="Williams K.H."/>
            <person name="Hubbard S.S."/>
            <person name="Banfield J.F."/>
        </authorList>
    </citation>
    <scope>NUCLEOTIDE SEQUENCE [LARGE SCALE GENOMIC DNA]</scope>
</reference>